<protein>
    <submittedName>
        <fullName evidence="1">Uncharacterized protein</fullName>
    </submittedName>
</protein>
<evidence type="ECO:0000313" key="1">
    <source>
        <dbReference type="EMBL" id="KAK7038813.1"/>
    </source>
</evidence>
<sequence length="105" mass="11350">MLVLIEDHYPGHNAISSLSVHATSPTSIIEALSGLDVWITENYFILANVLFQMFVQQVLSAWPKRSSAHPELAKAQSFTLDGYKDADRGVNGPAGAGAARAKRVI</sequence>
<proteinExistence type="predicted"/>
<name>A0AAW0CIQ5_9AGAR</name>
<organism evidence="1 2">
    <name type="scientific">Paramarasmius palmivorus</name>
    <dbReference type="NCBI Taxonomy" id="297713"/>
    <lineage>
        <taxon>Eukaryota</taxon>
        <taxon>Fungi</taxon>
        <taxon>Dikarya</taxon>
        <taxon>Basidiomycota</taxon>
        <taxon>Agaricomycotina</taxon>
        <taxon>Agaricomycetes</taxon>
        <taxon>Agaricomycetidae</taxon>
        <taxon>Agaricales</taxon>
        <taxon>Marasmiineae</taxon>
        <taxon>Marasmiaceae</taxon>
        <taxon>Paramarasmius</taxon>
    </lineage>
</organism>
<gene>
    <name evidence="1" type="ORF">VNI00_010443</name>
</gene>
<evidence type="ECO:0000313" key="2">
    <source>
        <dbReference type="Proteomes" id="UP001383192"/>
    </source>
</evidence>
<keyword evidence="2" id="KW-1185">Reference proteome</keyword>
<dbReference type="Proteomes" id="UP001383192">
    <property type="component" value="Unassembled WGS sequence"/>
</dbReference>
<comment type="caution">
    <text evidence="1">The sequence shown here is derived from an EMBL/GenBank/DDBJ whole genome shotgun (WGS) entry which is preliminary data.</text>
</comment>
<accession>A0AAW0CIQ5</accession>
<dbReference type="AlphaFoldDB" id="A0AAW0CIQ5"/>
<reference evidence="1 2" key="1">
    <citation type="submission" date="2024-01" db="EMBL/GenBank/DDBJ databases">
        <title>A draft genome for a cacao thread blight-causing isolate of Paramarasmius palmivorus.</title>
        <authorList>
            <person name="Baruah I.K."/>
            <person name="Bukari Y."/>
            <person name="Amoako-Attah I."/>
            <person name="Meinhardt L.W."/>
            <person name="Bailey B.A."/>
            <person name="Cohen S.P."/>
        </authorList>
    </citation>
    <scope>NUCLEOTIDE SEQUENCE [LARGE SCALE GENOMIC DNA]</scope>
    <source>
        <strain evidence="1 2">GH-12</strain>
    </source>
</reference>
<dbReference type="EMBL" id="JAYKXP010000042">
    <property type="protein sequence ID" value="KAK7038813.1"/>
    <property type="molecule type" value="Genomic_DNA"/>
</dbReference>